<keyword evidence="4 6" id="KW-0472">Membrane</keyword>
<protein>
    <recommendedName>
        <fullName evidence="9">Glucose receptor Git3 N-terminal domain-containing protein</fullName>
    </recommendedName>
</protein>
<evidence type="ECO:0000256" key="3">
    <source>
        <dbReference type="ARBA" id="ARBA00022989"/>
    </source>
</evidence>
<dbReference type="SUPFAM" id="SSF81321">
    <property type="entry name" value="Family A G protein-coupled receptor-like"/>
    <property type="match status" value="1"/>
</dbReference>
<feature type="compositionally biased region" description="Polar residues" evidence="5">
    <location>
        <begin position="385"/>
        <end position="395"/>
    </location>
</feature>
<reference evidence="7 8" key="1">
    <citation type="journal article" date="2016" name="Mol. Biol. Evol.">
        <title>Comparative Genomics of Early-Diverging Mushroom-Forming Fungi Provides Insights into the Origins of Lignocellulose Decay Capabilities.</title>
        <authorList>
            <person name="Nagy L.G."/>
            <person name="Riley R."/>
            <person name="Tritt A."/>
            <person name="Adam C."/>
            <person name="Daum C."/>
            <person name="Floudas D."/>
            <person name="Sun H."/>
            <person name="Yadav J.S."/>
            <person name="Pangilinan J."/>
            <person name="Larsson K.H."/>
            <person name="Matsuura K."/>
            <person name="Barry K."/>
            <person name="Labutti K."/>
            <person name="Kuo R."/>
            <person name="Ohm R.A."/>
            <person name="Bhattacharya S.S."/>
            <person name="Shirouzu T."/>
            <person name="Yoshinaga Y."/>
            <person name="Martin F.M."/>
            <person name="Grigoriev I.V."/>
            <person name="Hibbett D.S."/>
        </authorList>
    </citation>
    <scope>NUCLEOTIDE SEQUENCE [LARGE SCALE GENOMIC DNA]</scope>
    <source>
        <strain evidence="7 8">HHB10207 ss-3</strain>
    </source>
</reference>
<keyword evidence="8" id="KW-1185">Reference proteome</keyword>
<evidence type="ECO:0008006" key="9">
    <source>
        <dbReference type="Google" id="ProtNLM"/>
    </source>
</evidence>
<feature type="transmembrane region" description="Helical" evidence="6">
    <location>
        <begin position="116"/>
        <end position="136"/>
    </location>
</feature>
<dbReference type="AlphaFoldDB" id="A0A165Z214"/>
<comment type="subcellular location">
    <subcellularLocation>
        <location evidence="1">Membrane</location>
        <topology evidence="1">Multi-pass membrane protein</topology>
    </subcellularLocation>
</comment>
<evidence type="ECO:0000256" key="5">
    <source>
        <dbReference type="SAM" id="MobiDB-lite"/>
    </source>
</evidence>
<evidence type="ECO:0000313" key="8">
    <source>
        <dbReference type="Proteomes" id="UP000076798"/>
    </source>
</evidence>
<sequence>MALLHEDPVFGLNADTRGTFTSDVYVGLGLSIAAAILSGIAVFGLLYNILWQAFQNVSQSGDRDSTRASHLQIFYVSLLFSHLLQSLGTLLNLVWLRNAGVTEGGLCTTQAILRQTGQIGGALATLAITFSTWAIVIKGWRRCPPSLAAILVLAIWISALLLSPMQLAIRRESPFFGNTKYWCWIRPSYGLRDAIVFDMGWLWMAAIFEIILYFSAVVAIVSRCVLLGLGNLRQSSQRSVLTMAIYMIWYPVMYVTAVLPLSINRIWYFTRPHHEPPFAFTAASLVVFTLLGFFDVLLFIITRPKLVLRAGNGGTESVRPEKVATFRRPKRNGAGIVDDLIPLPFVTTNTVPNADDVLDINWSSNYAPAADGKDNELSSWEADTPRSSTISSFEGNGQCLRGESQVPWN</sequence>
<evidence type="ECO:0000256" key="6">
    <source>
        <dbReference type="SAM" id="Phobius"/>
    </source>
</evidence>
<accession>A0A165Z214</accession>
<evidence type="ECO:0000256" key="1">
    <source>
        <dbReference type="ARBA" id="ARBA00004141"/>
    </source>
</evidence>
<keyword evidence="2 6" id="KW-0812">Transmembrane</keyword>
<feature type="region of interest" description="Disordered" evidence="5">
    <location>
        <begin position="369"/>
        <end position="409"/>
    </location>
</feature>
<dbReference type="PANTHER" id="PTHR23112:SF37">
    <property type="entry name" value="G PROTEIN-COUPLED RECEPTOR GPR1"/>
    <property type="match status" value="1"/>
</dbReference>
<evidence type="ECO:0000256" key="4">
    <source>
        <dbReference type="ARBA" id="ARBA00023136"/>
    </source>
</evidence>
<dbReference type="GO" id="GO:0004930">
    <property type="term" value="F:G protein-coupled receptor activity"/>
    <property type="evidence" value="ECO:0007669"/>
    <property type="project" value="TreeGrafter"/>
</dbReference>
<dbReference type="GO" id="GO:0007189">
    <property type="term" value="P:adenylate cyclase-activating G protein-coupled receptor signaling pathway"/>
    <property type="evidence" value="ECO:0007669"/>
    <property type="project" value="TreeGrafter"/>
</dbReference>
<dbReference type="EMBL" id="KV428214">
    <property type="protein sequence ID" value="KZT33849.1"/>
    <property type="molecule type" value="Genomic_DNA"/>
</dbReference>
<dbReference type="GO" id="GO:0005886">
    <property type="term" value="C:plasma membrane"/>
    <property type="evidence" value="ECO:0007669"/>
    <property type="project" value="TreeGrafter"/>
</dbReference>
<name>A0A165Z214_9AGAM</name>
<proteinExistence type="predicted"/>
<dbReference type="Proteomes" id="UP000076798">
    <property type="component" value="Unassembled WGS sequence"/>
</dbReference>
<feature type="transmembrane region" description="Helical" evidence="6">
    <location>
        <begin position="148"/>
        <end position="169"/>
    </location>
</feature>
<dbReference type="OrthoDB" id="100006at2759"/>
<feature type="transmembrane region" description="Helical" evidence="6">
    <location>
        <begin position="201"/>
        <end position="229"/>
    </location>
</feature>
<organism evidence="7 8">
    <name type="scientific">Sistotremastrum suecicum HHB10207 ss-3</name>
    <dbReference type="NCBI Taxonomy" id="1314776"/>
    <lineage>
        <taxon>Eukaryota</taxon>
        <taxon>Fungi</taxon>
        <taxon>Dikarya</taxon>
        <taxon>Basidiomycota</taxon>
        <taxon>Agaricomycotina</taxon>
        <taxon>Agaricomycetes</taxon>
        <taxon>Sistotremastrales</taxon>
        <taxon>Sistotremastraceae</taxon>
        <taxon>Sistotremastrum</taxon>
    </lineage>
</organism>
<evidence type="ECO:0000256" key="2">
    <source>
        <dbReference type="ARBA" id="ARBA00022692"/>
    </source>
</evidence>
<feature type="transmembrane region" description="Helical" evidence="6">
    <location>
        <begin position="71"/>
        <end position="96"/>
    </location>
</feature>
<keyword evidence="3 6" id="KW-1133">Transmembrane helix</keyword>
<feature type="transmembrane region" description="Helical" evidence="6">
    <location>
        <begin position="241"/>
        <end position="263"/>
    </location>
</feature>
<dbReference type="Gene3D" id="1.20.1070.10">
    <property type="entry name" value="Rhodopsin 7-helix transmembrane proteins"/>
    <property type="match status" value="1"/>
</dbReference>
<gene>
    <name evidence="7" type="ORF">SISSUDRAFT_1065795</name>
</gene>
<feature type="transmembrane region" description="Helical" evidence="6">
    <location>
        <begin position="24"/>
        <end position="50"/>
    </location>
</feature>
<dbReference type="PANTHER" id="PTHR23112">
    <property type="entry name" value="G PROTEIN-COUPLED RECEPTOR 157-RELATED"/>
    <property type="match status" value="1"/>
</dbReference>
<evidence type="ECO:0000313" key="7">
    <source>
        <dbReference type="EMBL" id="KZT33849.1"/>
    </source>
</evidence>
<dbReference type="STRING" id="1314776.A0A165Z214"/>
<feature type="transmembrane region" description="Helical" evidence="6">
    <location>
        <begin position="278"/>
        <end position="301"/>
    </location>
</feature>